<evidence type="ECO:0000313" key="8">
    <source>
        <dbReference type="Proteomes" id="UP000887229"/>
    </source>
</evidence>
<keyword evidence="3" id="KW-0496">Mitochondrion</keyword>
<organism evidence="7 8">
    <name type="scientific">Emericellopsis atlantica</name>
    <dbReference type="NCBI Taxonomy" id="2614577"/>
    <lineage>
        <taxon>Eukaryota</taxon>
        <taxon>Fungi</taxon>
        <taxon>Dikarya</taxon>
        <taxon>Ascomycota</taxon>
        <taxon>Pezizomycotina</taxon>
        <taxon>Sordariomycetes</taxon>
        <taxon>Hypocreomycetidae</taxon>
        <taxon>Hypocreales</taxon>
        <taxon>Bionectriaceae</taxon>
        <taxon>Emericellopsis</taxon>
    </lineage>
</organism>
<comment type="caution">
    <text evidence="7">The sequence shown here is derived from an EMBL/GenBank/DDBJ whole genome shotgun (WGS) entry which is preliminary data.</text>
</comment>
<comment type="subcellular location">
    <subcellularLocation>
        <location evidence="1">Mitochondrion</location>
    </subcellularLocation>
</comment>
<dbReference type="RefSeq" id="XP_046121303.1">
    <property type="nucleotide sequence ID" value="XM_046262862.1"/>
</dbReference>
<sequence>MRTLGVRWNKLRRALINLQTGPGAAIIPPNVTRVHMDFAVTCKGGHMGPKKFWREILPRLKYHNPSIPMIVNRHRQNEIPPKMTIYVRNPDVPEPSEPQSLQQPPSSHAGLSKAQPPLPTEKTIELDMKDKHSSYILEYFVAETRAQVLKPTPEQVQEIQSLQDLAKQGEYDRGVLDKLRAEKKREKDMLARARQAGGLSED</sequence>
<keyword evidence="4" id="KW-0687">Ribonucleoprotein</keyword>
<evidence type="ECO:0000256" key="5">
    <source>
        <dbReference type="SAM" id="MobiDB-lite"/>
    </source>
</evidence>
<dbReference type="OrthoDB" id="1696305at2759"/>
<evidence type="ECO:0000256" key="1">
    <source>
        <dbReference type="ARBA" id="ARBA00004173"/>
    </source>
</evidence>
<evidence type="ECO:0000313" key="7">
    <source>
        <dbReference type="EMBL" id="KAG9257379.1"/>
    </source>
</evidence>
<feature type="domain" description="Ribosomal protein/NADH dehydrogenase" evidence="6">
    <location>
        <begin position="50"/>
        <end position="88"/>
    </location>
</feature>
<dbReference type="Pfam" id="PF05047">
    <property type="entry name" value="L51_S25_CI-B8"/>
    <property type="match status" value="1"/>
</dbReference>
<dbReference type="InterPro" id="IPR036249">
    <property type="entry name" value="Thioredoxin-like_sf"/>
</dbReference>
<dbReference type="AlphaFoldDB" id="A0A9P7ZSA7"/>
<keyword evidence="8" id="KW-1185">Reference proteome</keyword>
<dbReference type="InterPro" id="IPR040049">
    <property type="entry name" value="Ribosomal_mS25/mL61"/>
</dbReference>
<gene>
    <name evidence="7" type="ORF">F5Z01DRAFT_645734</name>
</gene>
<dbReference type="SUPFAM" id="SSF52833">
    <property type="entry name" value="Thioredoxin-like"/>
    <property type="match status" value="1"/>
</dbReference>
<dbReference type="GO" id="GO:0003735">
    <property type="term" value="F:structural constituent of ribosome"/>
    <property type="evidence" value="ECO:0007669"/>
    <property type="project" value="InterPro"/>
</dbReference>
<proteinExistence type="predicted"/>
<dbReference type="InterPro" id="IPR007741">
    <property type="entry name" value="Ribosomal_mL43/mS25/NADH_DH"/>
</dbReference>
<feature type="compositionally biased region" description="Low complexity" evidence="5">
    <location>
        <begin position="97"/>
        <end position="107"/>
    </location>
</feature>
<dbReference type="GO" id="GO:0005840">
    <property type="term" value="C:ribosome"/>
    <property type="evidence" value="ECO:0007669"/>
    <property type="project" value="UniProtKB-KW"/>
</dbReference>
<dbReference type="PANTHER" id="PTHR13274:SF2">
    <property type="entry name" value="SMALL RIBOSOMAL SUBUNIT PROTEIN MS25"/>
    <property type="match status" value="1"/>
</dbReference>
<dbReference type="PANTHER" id="PTHR13274">
    <property type="entry name" value="MITOCHONDRIAL RIBOSOMAL PROTEIN S25"/>
    <property type="match status" value="1"/>
</dbReference>
<feature type="region of interest" description="Disordered" evidence="5">
    <location>
        <begin position="86"/>
        <end position="118"/>
    </location>
</feature>
<protein>
    <recommendedName>
        <fullName evidence="6">Ribosomal protein/NADH dehydrogenase domain-containing protein</fullName>
    </recommendedName>
</protein>
<keyword evidence="2" id="KW-0689">Ribosomal protein</keyword>
<dbReference type="GO" id="GO:1990904">
    <property type="term" value="C:ribonucleoprotein complex"/>
    <property type="evidence" value="ECO:0007669"/>
    <property type="project" value="UniProtKB-KW"/>
</dbReference>
<evidence type="ECO:0000259" key="6">
    <source>
        <dbReference type="Pfam" id="PF05047"/>
    </source>
</evidence>
<accession>A0A9P7ZSA7</accession>
<reference evidence="7" key="1">
    <citation type="journal article" date="2021" name="IMA Fungus">
        <title>Genomic characterization of three marine fungi, including Emericellopsis atlantica sp. nov. with signatures of a generalist lifestyle and marine biomass degradation.</title>
        <authorList>
            <person name="Hagestad O.C."/>
            <person name="Hou L."/>
            <person name="Andersen J.H."/>
            <person name="Hansen E.H."/>
            <person name="Altermark B."/>
            <person name="Li C."/>
            <person name="Kuhnert E."/>
            <person name="Cox R.J."/>
            <person name="Crous P.W."/>
            <person name="Spatafora J.W."/>
            <person name="Lail K."/>
            <person name="Amirebrahimi M."/>
            <person name="Lipzen A."/>
            <person name="Pangilinan J."/>
            <person name="Andreopoulos W."/>
            <person name="Hayes R.D."/>
            <person name="Ng V."/>
            <person name="Grigoriev I.V."/>
            <person name="Jackson S.A."/>
            <person name="Sutton T.D.S."/>
            <person name="Dobson A.D.W."/>
            <person name="Rama T."/>
        </authorList>
    </citation>
    <scope>NUCLEOTIDE SEQUENCE</scope>
    <source>
        <strain evidence="7">TS7</strain>
    </source>
</reference>
<evidence type="ECO:0000256" key="2">
    <source>
        <dbReference type="ARBA" id="ARBA00022980"/>
    </source>
</evidence>
<name>A0A9P7ZSA7_9HYPO</name>
<evidence type="ECO:0000256" key="4">
    <source>
        <dbReference type="ARBA" id="ARBA00023274"/>
    </source>
</evidence>
<dbReference type="EMBL" id="MU251245">
    <property type="protein sequence ID" value="KAG9257379.1"/>
    <property type="molecule type" value="Genomic_DNA"/>
</dbReference>
<evidence type="ECO:0000256" key="3">
    <source>
        <dbReference type="ARBA" id="ARBA00023128"/>
    </source>
</evidence>
<dbReference type="GeneID" id="70293765"/>
<dbReference type="Proteomes" id="UP000887229">
    <property type="component" value="Unassembled WGS sequence"/>
</dbReference>
<dbReference type="GO" id="GO:0005739">
    <property type="term" value="C:mitochondrion"/>
    <property type="evidence" value="ECO:0007669"/>
    <property type="project" value="UniProtKB-SubCell"/>
</dbReference>